<dbReference type="PROSITE" id="PS50878">
    <property type="entry name" value="RT_POL"/>
    <property type="match status" value="1"/>
</dbReference>
<name>A0AAV4IFZ1_9GAST</name>
<keyword evidence="3" id="KW-1185">Reference proteome</keyword>
<dbReference type="PANTHER" id="PTHR47027">
    <property type="entry name" value="REVERSE TRANSCRIPTASE DOMAIN-CONTAINING PROTEIN"/>
    <property type="match status" value="1"/>
</dbReference>
<dbReference type="SUPFAM" id="SSF56672">
    <property type="entry name" value="DNA/RNA polymerases"/>
    <property type="match status" value="1"/>
</dbReference>
<dbReference type="CDD" id="cd01650">
    <property type="entry name" value="RT_nLTR_like"/>
    <property type="match status" value="1"/>
</dbReference>
<dbReference type="Proteomes" id="UP000762676">
    <property type="component" value="Unassembled WGS sequence"/>
</dbReference>
<dbReference type="Pfam" id="PF00078">
    <property type="entry name" value="RVT_1"/>
    <property type="match status" value="1"/>
</dbReference>
<accession>A0AAV4IFZ1</accession>
<dbReference type="EMBL" id="BMAT01006167">
    <property type="protein sequence ID" value="GFS07496.1"/>
    <property type="molecule type" value="Genomic_DNA"/>
</dbReference>
<feature type="domain" description="Reverse transcriptase" evidence="1">
    <location>
        <begin position="1"/>
        <end position="269"/>
    </location>
</feature>
<dbReference type="InterPro" id="IPR000477">
    <property type="entry name" value="RT_dom"/>
</dbReference>
<organism evidence="2 3">
    <name type="scientific">Elysia marginata</name>
    <dbReference type="NCBI Taxonomy" id="1093978"/>
    <lineage>
        <taxon>Eukaryota</taxon>
        <taxon>Metazoa</taxon>
        <taxon>Spiralia</taxon>
        <taxon>Lophotrochozoa</taxon>
        <taxon>Mollusca</taxon>
        <taxon>Gastropoda</taxon>
        <taxon>Heterobranchia</taxon>
        <taxon>Euthyneura</taxon>
        <taxon>Panpulmonata</taxon>
        <taxon>Sacoglossa</taxon>
        <taxon>Placobranchoidea</taxon>
        <taxon>Plakobranchidae</taxon>
        <taxon>Elysia</taxon>
    </lineage>
</organism>
<proteinExistence type="predicted"/>
<dbReference type="PANTHER" id="PTHR47027:SF8">
    <property type="entry name" value="RIBONUCLEASE H"/>
    <property type="match status" value="1"/>
</dbReference>
<protein>
    <submittedName>
        <fullName evidence="2">Retrovirus-related Pol polyprotein LINE-1</fullName>
    </submittedName>
</protein>
<comment type="caution">
    <text evidence="2">The sequence shown here is derived from an EMBL/GenBank/DDBJ whole genome shotgun (WGS) entry which is preliminary data.</text>
</comment>
<reference evidence="2 3" key="1">
    <citation type="journal article" date="2021" name="Elife">
        <title>Chloroplast acquisition without the gene transfer in kleptoplastic sea slugs, Plakobranchus ocellatus.</title>
        <authorList>
            <person name="Maeda T."/>
            <person name="Takahashi S."/>
            <person name="Yoshida T."/>
            <person name="Shimamura S."/>
            <person name="Takaki Y."/>
            <person name="Nagai Y."/>
            <person name="Toyoda A."/>
            <person name="Suzuki Y."/>
            <person name="Arimoto A."/>
            <person name="Ishii H."/>
            <person name="Satoh N."/>
            <person name="Nishiyama T."/>
            <person name="Hasebe M."/>
            <person name="Maruyama T."/>
            <person name="Minagawa J."/>
            <person name="Obokata J."/>
            <person name="Shigenobu S."/>
        </authorList>
    </citation>
    <scope>NUCLEOTIDE SEQUENCE [LARGE SCALE GENOMIC DNA]</scope>
</reference>
<evidence type="ECO:0000313" key="3">
    <source>
        <dbReference type="Proteomes" id="UP000762676"/>
    </source>
</evidence>
<gene>
    <name evidence="2" type="ORF">ElyMa_002990800</name>
</gene>
<evidence type="ECO:0000259" key="1">
    <source>
        <dbReference type="PROSITE" id="PS50878"/>
    </source>
</evidence>
<evidence type="ECO:0000313" key="2">
    <source>
        <dbReference type="EMBL" id="GFS07496.1"/>
    </source>
</evidence>
<dbReference type="AlphaFoldDB" id="A0AAV4IFZ1"/>
<dbReference type="InterPro" id="IPR043502">
    <property type="entry name" value="DNA/RNA_pol_sf"/>
</dbReference>
<sequence length="316" mass="36066">MAHGQIPTDLTKSIFIALPKKPGATECELHRTISLMSHVTKILLRIVMLRVRNKLKPQIAEEQCGLIEGKGTANVIYNLRVLIERALEVQKDVYLCFIDYTKAFDRVRHDEIIMQLEQLNIDGKDFRIIKNMYCEQTAAMRVGNETSSFQRIKRGVRQGCVLSPDLLSLYSETIMQNLENCPGIKVGGYNVNNIRYAADTVLIAENKDDLQKLLNIVEEKSRKKGLELNSKKTEVMVISRKQEPPKCDIFINDAKLKQRDKFKYLGTIITSDGRNNNEIAARIAQAKTNFQKIRAVLTNKHISNQTRKRVLQCYGA</sequence>